<feature type="compositionally biased region" description="Acidic residues" evidence="5">
    <location>
        <begin position="664"/>
        <end position="677"/>
    </location>
</feature>
<evidence type="ECO:0000259" key="6">
    <source>
        <dbReference type="Pfam" id="PF01926"/>
    </source>
</evidence>
<accession>A0A7S4IVX8</accession>
<keyword evidence="4" id="KW-0342">GTP-binding</keyword>
<reference evidence="7" key="1">
    <citation type="submission" date="2021-01" db="EMBL/GenBank/DDBJ databases">
        <authorList>
            <person name="Corre E."/>
            <person name="Pelletier E."/>
            <person name="Niang G."/>
            <person name="Scheremetjew M."/>
            <person name="Finn R."/>
            <person name="Kale V."/>
            <person name="Holt S."/>
            <person name="Cochrane G."/>
            <person name="Meng A."/>
            <person name="Brown T."/>
            <person name="Cohen L."/>
        </authorList>
    </citation>
    <scope>NUCLEOTIDE SEQUENCE</scope>
    <source>
        <strain evidence="7">Isolate 1302-5</strain>
    </source>
</reference>
<feature type="compositionally biased region" description="Basic residues" evidence="5">
    <location>
        <begin position="698"/>
        <end position="717"/>
    </location>
</feature>
<name>A0A7S4IVX8_9STRA</name>
<sequence length="790" mass="86582">MPRSQGTSRKGKPKKGERAAGMGRALERSQKRRHRPKPNGSSPAGGGMAASGATSIGMDGDDAHKKTMSVLEVNDLTDFLSQSEMAGREFTSEKEQFVVLDDVSSEYKPLGERESAVRWEDRREEDEERRRQRETFRFRELSVPRRPAWDSSTTPEELDRREREYFVEWRRGIALREEELYTANKGSTGGFAATVTPFEKNLEVWRQLWRVLERSDAVVQIVDARNPLFYLNADLRTYAEVDLGKPMLIVVNKSDYLTDRQRMAWHEYLEGRGYEHVFFSAYSEQEKLDEKAREERRKLEDGVEDPRLVEESAPPNEHPAANAGFESNDCLGVDFPLTRSQLMDALVSFAKRRNVTPSPRNGGKYQFGMVGFPNVGKSSVINVLIGSSKHSHGLVRVGVASQPGKTKHFQTLALPDRADVGLCDCPGLVFPSFVSGTADLIAAGVFPIAQMRDHWSVVELICRRIPREVLNARYGISLPIPTKQDLRERGLADWDDDATGRGERTKLPPPTAEELLGTYCVARSIMGAASGVPDYQQAARIVVRDYVEGKLLYNHAPPPPDSADGSRLDEGDDDLPAVREEEDEGEEDDAKEGDAAATAAPAPVGGGTTALMDEAEFRRETLKTALLGASKLRERLAAAAALEEEEKEREGKNSGEKSPGADGDGGDLDLLDDDGIDILDAVGGFAEDGTSGEVGGGKRGKSHKSVKKWGKKGRKLRNKDPYGCHGEPDAELMEMSSGGVCVNAGKYGGTGYTRASHSGARAAMAPTEGEGGKKSRRKGKVAQRGLLGAN</sequence>
<dbReference type="AlphaFoldDB" id="A0A7S4IVX8"/>
<keyword evidence="1" id="KW-0963">Cytoplasm</keyword>
<feature type="region of interest" description="Disordered" evidence="5">
    <location>
        <begin position="1"/>
        <end position="63"/>
    </location>
</feature>
<dbReference type="EMBL" id="HBKQ01023607">
    <property type="protein sequence ID" value="CAE2241467.1"/>
    <property type="molecule type" value="Transcribed_RNA"/>
</dbReference>
<feature type="compositionally biased region" description="Basic and acidic residues" evidence="5">
    <location>
        <begin position="292"/>
        <end position="310"/>
    </location>
</feature>
<feature type="compositionally biased region" description="Acidic residues" evidence="5">
    <location>
        <begin position="570"/>
        <end position="591"/>
    </location>
</feature>
<feature type="region of interest" description="Disordered" evidence="5">
    <location>
        <begin position="640"/>
        <end position="727"/>
    </location>
</feature>
<dbReference type="CDD" id="cd01857">
    <property type="entry name" value="HSR1_MMR1"/>
    <property type="match status" value="1"/>
</dbReference>
<dbReference type="InterPro" id="IPR043358">
    <property type="entry name" value="GNL1-like"/>
</dbReference>
<dbReference type="Pfam" id="PF01926">
    <property type="entry name" value="MMR_HSR1"/>
    <property type="match status" value="1"/>
</dbReference>
<dbReference type="PANTHER" id="PTHR45709:SF2">
    <property type="entry name" value="LARGE SUBUNIT GTPASE 1 HOMOLOG"/>
    <property type="match status" value="1"/>
</dbReference>
<dbReference type="Gene3D" id="3.40.50.300">
    <property type="entry name" value="P-loop containing nucleotide triphosphate hydrolases"/>
    <property type="match status" value="1"/>
</dbReference>
<evidence type="ECO:0000256" key="1">
    <source>
        <dbReference type="ARBA" id="ARBA00022490"/>
    </source>
</evidence>
<evidence type="ECO:0000256" key="4">
    <source>
        <dbReference type="ARBA" id="ARBA00023134"/>
    </source>
</evidence>
<dbReference type="InterPro" id="IPR027417">
    <property type="entry name" value="P-loop_NTPase"/>
</dbReference>
<dbReference type="GO" id="GO:0003924">
    <property type="term" value="F:GTPase activity"/>
    <property type="evidence" value="ECO:0007669"/>
    <property type="project" value="InterPro"/>
</dbReference>
<dbReference type="SUPFAM" id="SSF52540">
    <property type="entry name" value="P-loop containing nucleoside triphosphate hydrolases"/>
    <property type="match status" value="1"/>
</dbReference>
<gene>
    <name evidence="7" type="ORF">OAUR00152_LOCUS16073</name>
</gene>
<proteinExistence type="predicted"/>
<evidence type="ECO:0000256" key="5">
    <source>
        <dbReference type="SAM" id="MobiDB-lite"/>
    </source>
</evidence>
<protein>
    <recommendedName>
        <fullName evidence="6">G domain-containing protein</fullName>
    </recommendedName>
</protein>
<feature type="region of interest" description="Disordered" evidence="5">
    <location>
        <begin position="553"/>
        <end position="608"/>
    </location>
</feature>
<feature type="compositionally biased region" description="Basic and acidic residues" evidence="5">
    <location>
        <begin position="718"/>
        <end position="727"/>
    </location>
</feature>
<dbReference type="GO" id="GO:0005829">
    <property type="term" value="C:cytosol"/>
    <property type="evidence" value="ECO:0007669"/>
    <property type="project" value="TreeGrafter"/>
</dbReference>
<feature type="region of interest" description="Disordered" evidence="5">
    <location>
        <begin position="292"/>
        <end position="323"/>
    </location>
</feature>
<feature type="region of interest" description="Disordered" evidence="5">
    <location>
        <begin position="755"/>
        <end position="790"/>
    </location>
</feature>
<dbReference type="InterPro" id="IPR006073">
    <property type="entry name" value="GTP-bd"/>
</dbReference>
<dbReference type="GO" id="GO:0005525">
    <property type="term" value="F:GTP binding"/>
    <property type="evidence" value="ECO:0007669"/>
    <property type="project" value="UniProtKB-KW"/>
</dbReference>
<dbReference type="PANTHER" id="PTHR45709">
    <property type="entry name" value="LARGE SUBUNIT GTPASE 1 HOMOLOG-RELATED"/>
    <property type="match status" value="1"/>
</dbReference>
<keyword evidence="3" id="KW-0378">Hydrolase</keyword>
<organism evidence="7">
    <name type="scientific">Odontella aurita</name>
    <dbReference type="NCBI Taxonomy" id="265563"/>
    <lineage>
        <taxon>Eukaryota</taxon>
        <taxon>Sar</taxon>
        <taxon>Stramenopiles</taxon>
        <taxon>Ochrophyta</taxon>
        <taxon>Bacillariophyta</taxon>
        <taxon>Mediophyceae</taxon>
        <taxon>Biddulphiophycidae</taxon>
        <taxon>Eupodiscales</taxon>
        <taxon>Odontellaceae</taxon>
        <taxon>Odontella</taxon>
    </lineage>
</organism>
<evidence type="ECO:0000313" key="7">
    <source>
        <dbReference type="EMBL" id="CAE2241467.1"/>
    </source>
</evidence>
<feature type="domain" description="G" evidence="6">
    <location>
        <begin position="367"/>
        <end position="429"/>
    </location>
</feature>
<keyword evidence="2" id="KW-0547">Nucleotide-binding</keyword>
<evidence type="ECO:0000256" key="2">
    <source>
        <dbReference type="ARBA" id="ARBA00022741"/>
    </source>
</evidence>
<evidence type="ECO:0000256" key="3">
    <source>
        <dbReference type="ARBA" id="ARBA00022801"/>
    </source>
</evidence>